<comment type="subcellular location">
    <subcellularLocation>
        <location evidence="1">Cell membrane</location>
        <topology evidence="1">Multi-pass membrane protein</topology>
    </subcellularLocation>
</comment>
<evidence type="ECO:0000256" key="1">
    <source>
        <dbReference type="ARBA" id="ARBA00004651"/>
    </source>
</evidence>
<keyword evidence="3 6" id="KW-0812">Transmembrane</keyword>
<dbReference type="GO" id="GO:0015075">
    <property type="term" value="F:monoatomic ion transmembrane transporter activity"/>
    <property type="evidence" value="ECO:0007669"/>
    <property type="project" value="InterPro"/>
</dbReference>
<organism evidence="7 8">
    <name type="scientific">Orientia tsutsugamushi str. TA716</name>
    <dbReference type="NCBI Taxonomy" id="1359175"/>
    <lineage>
        <taxon>Bacteria</taxon>
        <taxon>Pseudomonadati</taxon>
        <taxon>Pseudomonadota</taxon>
        <taxon>Alphaproteobacteria</taxon>
        <taxon>Rickettsiales</taxon>
        <taxon>Rickettsiaceae</taxon>
        <taxon>Rickettsieae</taxon>
        <taxon>Orientia</taxon>
    </lineage>
</organism>
<evidence type="ECO:0000256" key="3">
    <source>
        <dbReference type="ARBA" id="ARBA00022692"/>
    </source>
</evidence>
<comment type="caution">
    <text evidence="7">The sequence shown here is derived from an EMBL/GenBank/DDBJ whole genome shotgun (WGS) entry which is preliminary data.</text>
</comment>
<sequence length="84" mass="9799">MILIVGLFILTGCIFVLIVNFLLAKSNLERILYINSLTNLVSLFIVFIGMSHYTRYFIDISIIYLLLSFIATNAYMKFYLKINY</sequence>
<dbReference type="Pfam" id="PF04066">
    <property type="entry name" value="MrpF_PhaF"/>
    <property type="match status" value="1"/>
</dbReference>
<reference evidence="7 8" key="1">
    <citation type="submission" date="2015-01" db="EMBL/GenBank/DDBJ databases">
        <title>Genome Sequencing of Rickettsiales.</title>
        <authorList>
            <person name="Daugherty S.C."/>
            <person name="Su Q."/>
            <person name="Abolude K."/>
            <person name="Beier-Sexton M."/>
            <person name="Carlyon J.A."/>
            <person name="Carter R."/>
            <person name="Day N.P."/>
            <person name="Dumler S.J."/>
            <person name="Dyachenko V."/>
            <person name="Godinez A."/>
            <person name="Kurtti T.J."/>
            <person name="Lichay M."/>
            <person name="Mullins K.E."/>
            <person name="Ott S."/>
            <person name="Pappas-Brown V."/>
            <person name="Paris D.H."/>
            <person name="Patel P."/>
            <person name="Richards A.L."/>
            <person name="Sadzewicz L."/>
            <person name="Sears K."/>
            <person name="Seidman D."/>
            <person name="Sengamalay N."/>
            <person name="Stenos J."/>
            <person name="Tallon L.J."/>
            <person name="Vincent G."/>
            <person name="Fraser C.M."/>
            <person name="Munderloh U."/>
            <person name="Dunning-Hotopp J.C."/>
        </authorList>
    </citation>
    <scope>NUCLEOTIDE SEQUENCE [LARGE SCALE GENOMIC DNA]</scope>
    <source>
        <strain evidence="7 8">TA716</strain>
    </source>
</reference>
<dbReference type="GO" id="GO:0005886">
    <property type="term" value="C:plasma membrane"/>
    <property type="evidence" value="ECO:0007669"/>
    <property type="project" value="UniProtKB-SubCell"/>
</dbReference>
<dbReference type="RefSeq" id="WP_045917098.1">
    <property type="nucleotide sequence ID" value="NZ_LAOA01000038.1"/>
</dbReference>
<feature type="transmembrane region" description="Helical" evidence="6">
    <location>
        <begin position="6"/>
        <end position="24"/>
    </location>
</feature>
<evidence type="ECO:0000256" key="6">
    <source>
        <dbReference type="SAM" id="Phobius"/>
    </source>
</evidence>
<dbReference type="PATRIC" id="fig|1359175.3.peg.1968"/>
<dbReference type="Proteomes" id="UP000033671">
    <property type="component" value="Unassembled WGS sequence"/>
</dbReference>
<dbReference type="EMBL" id="LAOA01000038">
    <property type="protein sequence ID" value="KJV75373.1"/>
    <property type="molecule type" value="Genomic_DNA"/>
</dbReference>
<accession>A0A0F3P502</accession>
<dbReference type="InterPro" id="IPR007208">
    <property type="entry name" value="MrpF/PhaF-like"/>
</dbReference>
<proteinExistence type="predicted"/>
<evidence type="ECO:0000313" key="8">
    <source>
        <dbReference type="Proteomes" id="UP000033671"/>
    </source>
</evidence>
<name>A0A0F3P502_ORITS</name>
<evidence type="ECO:0000256" key="5">
    <source>
        <dbReference type="ARBA" id="ARBA00023136"/>
    </source>
</evidence>
<protein>
    <submittedName>
        <fullName evidence="7">Multiple resistance and pH regulation F family protein</fullName>
    </submittedName>
</protein>
<keyword evidence="5 6" id="KW-0472">Membrane</keyword>
<dbReference type="GeneID" id="97127856"/>
<dbReference type="AlphaFoldDB" id="A0A0F3P502"/>
<feature type="transmembrane region" description="Helical" evidence="6">
    <location>
        <begin position="31"/>
        <end position="50"/>
    </location>
</feature>
<keyword evidence="4 6" id="KW-1133">Transmembrane helix</keyword>
<evidence type="ECO:0000256" key="2">
    <source>
        <dbReference type="ARBA" id="ARBA00022475"/>
    </source>
</evidence>
<keyword evidence="2" id="KW-1003">Cell membrane</keyword>
<gene>
    <name evidence="7" type="ORF">OTSTA716_1075</name>
</gene>
<evidence type="ECO:0000256" key="4">
    <source>
        <dbReference type="ARBA" id="ARBA00022989"/>
    </source>
</evidence>
<evidence type="ECO:0000313" key="7">
    <source>
        <dbReference type="EMBL" id="KJV75373.1"/>
    </source>
</evidence>
<feature type="transmembrane region" description="Helical" evidence="6">
    <location>
        <begin position="56"/>
        <end position="76"/>
    </location>
</feature>